<evidence type="ECO:0000313" key="9">
    <source>
        <dbReference type="Proteomes" id="UP000238045"/>
    </source>
</evidence>
<evidence type="ECO:0000313" key="8">
    <source>
        <dbReference type="EMBL" id="PRC19731.1"/>
    </source>
</evidence>
<sequence length="73" mass="7794">MELTFFWIGIAVVVLLVDLWAIASVWRTTKSPGTKAGWAVLILALPVIGVGIWGINGPRGIAEPPTSKEHSKG</sequence>
<dbReference type="GO" id="GO:0005886">
    <property type="term" value="C:plasma membrane"/>
    <property type="evidence" value="ECO:0007669"/>
    <property type="project" value="UniProtKB-SubCell"/>
</dbReference>
<protein>
    <recommendedName>
        <fullName evidence="7">Cardiolipin synthase N-terminal domain-containing protein</fullName>
    </recommendedName>
</protein>
<feature type="domain" description="Cardiolipin synthase N-terminal" evidence="7">
    <location>
        <begin position="17"/>
        <end position="54"/>
    </location>
</feature>
<evidence type="ECO:0000256" key="2">
    <source>
        <dbReference type="ARBA" id="ARBA00022475"/>
    </source>
</evidence>
<keyword evidence="2" id="KW-1003">Cell membrane</keyword>
<accession>A0A2S9EUX2</accession>
<evidence type="ECO:0000256" key="3">
    <source>
        <dbReference type="ARBA" id="ARBA00022692"/>
    </source>
</evidence>
<name>A0A2S9EUX2_9PSED</name>
<gene>
    <name evidence="8" type="ORF">CQZ99_10355</name>
</gene>
<keyword evidence="4 6" id="KW-1133">Transmembrane helix</keyword>
<feature type="transmembrane region" description="Helical" evidence="6">
    <location>
        <begin position="6"/>
        <end position="26"/>
    </location>
</feature>
<dbReference type="Pfam" id="PF13396">
    <property type="entry name" value="PLDc_N"/>
    <property type="match status" value="1"/>
</dbReference>
<organism evidence="8 9">
    <name type="scientific">Pseudomonas poae</name>
    <dbReference type="NCBI Taxonomy" id="200451"/>
    <lineage>
        <taxon>Bacteria</taxon>
        <taxon>Pseudomonadati</taxon>
        <taxon>Pseudomonadota</taxon>
        <taxon>Gammaproteobacteria</taxon>
        <taxon>Pseudomonadales</taxon>
        <taxon>Pseudomonadaceae</taxon>
        <taxon>Pseudomonas</taxon>
    </lineage>
</organism>
<keyword evidence="3 6" id="KW-0812">Transmembrane</keyword>
<evidence type="ECO:0000256" key="4">
    <source>
        <dbReference type="ARBA" id="ARBA00022989"/>
    </source>
</evidence>
<evidence type="ECO:0000256" key="5">
    <source>
        <dbReference type="ARBA" id="ARBA00023136"/>
    </source>
</evidence>
<keyword evidence="5 6" id="KW-0472">Membrane</keyword>
<evidence type="ECO:0000256" key="6">
    <source>
        <dbReference type="SAM" id="Phobius"/>
    </source>
</evidence>
<reference evidence="8 9" key="1">
    <citation type="submission" date="2017-09" db="EMBL/GenBank/DDBJ databases">
        <title>Genomic, metabolic, and phenotypic characteristics of bacterial isolates from the natural microbiome of the model nematode Caenorhabditis elegans.</title>
        <authorList>
            <person name="Zimmermann J."/>
            <person name="Obeng N."/>
            <person name="Yang W."/>
            <person name="Obeng O."/>
            <person name="Kissoyan K."/>
            <person name="Pees B."/>
            <person name="Dirksen P."/>
            <person name="Hoppner M."/>
            <person name="Franke A."/>
            <person name="Rosenstiel P."/>
            <person name="Leippe M."/>
            <person name="Dierking K."/>
            <person name="Kaleta C."/>
            <person name="Schulenburg H."/>
        </authorList>
    </citation>
    <scope>NUCLEOTIDE SEQUENCE [LARGE SCALE GENOMIC DNA]</scope>
    <source>
        <strain evidence="8 9">MYb117</strain>
    </source>
</reference>
<proteinExistence type="predicted"/>
<dbReference type="InterPro" id="IPR027379">
    <property type="entry name" value="CLS_N"/>
</dbReference>
<keyword evidence="9" id="KW-1185">Reference proteome</keyword>
<feature type="transmembrane region" description="Helical" evidence="6">
    <location>
        <begin position="38"/>
        <end position="55"/>
    </location>
</feature>
<dbReference type="Proteomes" id="UP000238045">
    <property type="component" value="Unassembled WGS sequence"/>
</dbReference>
<evidence type="ECO:0000256" key="1">
    <source>
        <dbReference type="ARBA" id="ARBA00004651"/>
    </source>
</evidence>
<comment type="caution">
    <text evidence="8">The sequence shown here is derived from an EMBL/GenBank/DDBJ whole genome shotgun (WGS) entry which is preliminary data.</text>
</comment>
<evidence type="ECO:0000259" key="7">
    <source>
        <dbReference type="Pfam" id="PF13396"/>
    </source>
</evidence>
<comment type="subcellular location">
    <subcellularLocation>
        <location evidence="1">Cell membrane</location>
        <topology evidence="1">Multi-pass membrane protein</topology>
    </subcellularLocation>
</comment>
<dbReference type="RefSeq" id="WP_105696598.1">
    <property type="nucleotide sequence ID" value="NZ_CP159260.1"/>
</dbReference>
<dbReference type="EMBL" id="PCQL01000008">
    <property type="protein sequence ID" value="PRC19731.1"/>
    <property type="molecule type" value="Genomic_DNA"/>
</dbReference>
<dbReference type="AlphaFoldDB" id="A0A2S9EUX2"/>